<dbReference type="Proteomes" id="UP000187404">
    <property type="component" value="Unassembled WGS sequence"/>
</dbReference>
<evidence type="ECO:0000313" key="2">
    <source>
        <dbReference type="EMBL" id="OLR55677.1"/>
    </source>
</evidence>
<accession>A0A1Q9JHS1</accession>
<name>A0A1Q9JHS1_9FIRM</name>
<dbReference type="InterPro" id="IPR007212">
    <property type="entry name" value="Zf-like"/>
</dbReference>
<comment type="caution">
    <text evidence="2">The sequence shown here is derived from an EMBL/GenBank/DDBJ whole genome shotgun (WGS) entry which is preliminary data.</text>
</comment>
<dbReference type="EMBL" id="MJIE01000001">
    <property type="protein sequence ID" value="OLR55677.1"/>
    <property type="molecule type" value="Genomic_DNA"/>
</dbReference>
<dbReference type="Pfam" id="PF04071">
    <property type="entry name" value="zf-like"/>
    <property type="match status" value="1"/>
</dbReference>
<organism evidence="2 3">
    <name type="scientific">Hornefia porci</name>
    <dbReference type="NCBI Taxonomy" id="2652292"/>
    <lineage>
        <taxon>Bacteria</taxon>
        <taxon>Bacillati</taxon>
        <taxon>Bacillota</taxon>
        <taxon>Clostridia</taxon>
        <taxon>Peptostreptococcales</taxon>
        <taxon>Anaerovoracaceae</taxon>
        <taxon>Hornefia</taxon>
    </lineage>
</organism>
<keyword evidence="3" id="KW-1185">Reference proteome</keyword>
<dbReference type="OrthoDB" id="9799337at2"/>
<reference evidence="2 3" key="1">
    <citation type="journal article" date="2016" name="Appl. Environ. Microbiol.">
        <title>Function and Phylogeny of Bacterial Butyryl Coenzyme A:Acetate Transferases and Their Diversity in the Proximal Colon of Swine.</title>
        <authorList>
            <person name="Trachsel J."/>
            <person name="Bayles D.O."/>
            <person name="Looft T."/>
            <person name="Levine U.Y."/>
            <person name="Allen H.K."/>
        </authorList>
    </citation>
    <scope>NUCLEOTIDE SEQUENCE [LARGE SCALE GENOMIC DNA]</scope>
    <source>
        <strain evidence="2 3">68-3-10</strain>
    </source>
</reference>
<evidence type="ECO:0000259" key="1">
    <source>
        <dbReference type="Pfam" id="PF04071"/>
    </source>
</evidence>
<evidence type="ECO:0000313" key="3">
    <source>
        <dbReference type="Proteomes" id="UP000187404"/>
    </source>
</evidence>
<dbReference type="AlphaFoldDB" id="A0A1Q9JHS1"/>
<dbReference type="RefSeq" id="WP_075712667.1">
    <property type="nucleotide sequence ID" value="NZ_MJIE01000001.1"/>
</dbReference>
<gene>
    <name evidence="2" type="ORF">BHK98_06125</name>
</gene>
<proteinExistence type="predicted"/>
<feature type="domain" description="Cysteine-rich small" evidence="1">
    <location>
        <begin position="15"/>
        <end position="93"/>
    </location>
</feature>
<sequence>MTDKEIKELLEKKFTFFQHKECEFFPCHNTSRPEKFNCLFCYCPLYALGSECGGNFRYTENGFKDCSGCMFPHVHENYPKILDKYDQIVRIASEHREQQAEPEKSESQE</sequence>
<dbReference type="STRING" id="1261640.BHK98_06125"/>
<protein>
    <recommendedName>
        <fullName evidence="1">Cysteine-rich small domain-containing protein</fullName>
    </recommendedName>
</protein>